<dbReference type="SUPFAM" id="SSF51735">
    <property type="entry name" value="NAD(P)-binding Rossmann-fold domains"/>
    <property type="match status" value="1"/>
</dbReference>
<dbReference type="InterPro" id="IPR036291">
    <property type="entry name" value="NAD(P)-bd_dom_sf"/>
</dbReference>
<evidence type="ECO:0000313" key="2">
    <source>
        <dbReference type="EMBL" id="TCO30110.1"/>
    </source>
</evidence>
<evidence type="ECO:0000313" key="3">
    <source>
        <dbReference type="Proteomes" id="UP000294508"/>
    </source>
</evidence>
<reference evidence="2 3" key="1">
    <citation type="journal article" date="2015" name="Stand. Genomic Sci.">
        <title>Genomic Encyclopedia of Bacterial and Archaeal Type Strains, Phase III: the genomes of soil and plant-associated and newly described type strains.</title>
        <authorList>
            <person name="Whitman W.B."/>
            <person name="Woyke T."/>
            <person name="Klenk H.P."/>
            <person name="Zhou Y."/>
            <person name="Lilburn T.G."/>
            <person name="Beck B.J."/>
            <person name="De Vos P."/>
            <person name="Vandamme P."/>
            <person name="Eisen J.A."/>
            <person name="Garrity G."/>
            <person name="Hugenholtz P."/>
            <person name="Kyrpides N.C."/>
        </authorList>
    </citation>
    <scope>NUCLEOTIDE SEQUENCE [LARGE SCALE GENOMIC DNA]</scope>
    <source>
        <strain evidence="2 3">VKM Ac-2572</strain>
    </source>
</reference>
<sequence>MTTVLVTGATGRVGRHVVAGLRAAGATVRALVRTPDLAGLPPDVELIQGDIYDPAAVRRAAADVDAAFLLWPSFSAEGAEPIVAELPKRVVYLSSLNASSGGVWGDVEELLRRAGKDWTFVRPGGFAVNAQGWAEEFRTGDVVRLPYPQAGRSLIHERDIAAVAVLTLLNDRHIGQTYDLTGPEVLTQAEQVQTIARAVGKQMRVEDLSPAEARQAMLDLGADPALAESSVTYWASLVDNPEPVTTTVPELTGRPALTFAQWADEHADEFRILPAAELAS</sequence>
<evidence type="ECO:0000259" key="1">
    <source>
        <dbReference type="Pfam" id="PF13460"/>
    </source>
</evidence>
<dbReference type="Pfam" id="PF13460">
    <property type="entry name" value="NAD_binding_10"/>
    <property type="match status" value="1"/>
</dbReference>
<dbReference type="EMBL" id="SLWN01000005">
    <property type="protein sequence ID" value="TCO30110.1"/>
    <property type="molecule type" value="Genomic_DNA"/>
</dbReference>
<comment type="caution">
    <text evidence="2">The sequence shown here is derived from an EMBL/GenBank/DDBJ whole genome shotgun (WGS) entry which is preliminary data.</text>
</comment>
<dbReference type="PANTHER" id="PTHR43162">
    <property type="match status" value="1"/>
</dbReference>
<name>A0A4R2HJA1_9ACTN</name>
<protein>
    <submittedName>
        <fullName evidence="2">Uncharacterized protein YbjT (DUF2867 family)</fullName>
    </submittedName>
</protein>
<dbReference type="PANTHER" id="PTHR43162:SF1">
    <property type="entry name" value="PRESTALK A DIFFERENTIATION PROTEIN A"/>
    <property type="match status" value="1"/>
</dbReference>
<dbReference type="Proteomes" id="UP000294508">
    <property type="component" value="Unassembled WGS sequence"/>
</dbReference>
<keyword evidence="3" id="KW-1185">Reference proteome</keyword>
<dbReference type="AlphaFoldDB" id="A0A4R2HJA1"/>
<dbReference type="InterPro" id="IPR016040">
    <property type="entry name" value="NAD(P)-bd_dom"/>
</dbReference>
<organism evidence="2 3">
    <name type="scientific">Kribbella steppae</name>
    <dbReference type="NCBI Taxonomy" id="2512223"/>
    <lineage>
        <taxon>Bacteria</taxon>
        <taxon>Bacillati</taxon>
        <taxon>Actinomycetota</taxon>
        <taxon>Actinomycetes</taxon>
        <taxon>Propionibacteriales</taxon>
        <taxon>Kribbellaceae</taxon>
        <taxon>Kribbella</taxon>
    </lineage>
</organism>
<dbReference type="OrthoDB" id="5510591at2"/>
<gene>
    <name evidence="2" type="ORF">EV652_105104</name>
</gene>
<dbReference type="InterPro" id="IPR051604">
    <property type="entry name" value="Ergot_Alk_Oxidoreductase"/>
</dbReference>
<proteinExistence type="predicted"/>
<dbReference type="Gene3D" id="3.40.50.720">
    <property type="entry name" value="NAD(P)-binding Rossmann-like Domain"/>
    <property type="match status" value="1"/>
</dbReference>
<feature type="domain" description="NAD(P)-binding" evidence="1">
    <location>
        <begin position="8"/>
        <end position="168"/>
    </location>
</feature>
<dbReference type="RefSeq" id="WP_132209806.1">
    <property type="nucleotide sequence ID" value="NZ_SLWN01000005.1"/>
</dbReference>
<accession>A0A4R2HJA1</accession>